<proteinExistence type="predicted"/>
<reference evidence="2" key="1">
    <citation type="submission" date="2018-04" db="EMBL/GenBank/DDBJ databases">
        <authorList>
            <person name="Illikoud N."/>
        </authorList>
    </citation>
    <scope>NUCLEOTIDE SEQUENCE [LARGE SCALE GENOMIC DNA]</scope>
</reference>
<organism evidence="1 2">
    <name type="scientific">Brochothrix thermosphacta</name>
    <name type="common">Microbacterium thermosphactum</name>
    <dbReference type="NCBI Taxonomy" id="2756"/>
    <lineage>
        <taxon>Bacteria</taxon>
        <taxon>Bacillati</taxon>
        <taxon>Bacillota</taxon>
        <taxon>Bacilli</taxon>
        <taxon>Bacillales</taxon>
        <taxon>Listeriaceae</taxon>
        <taxon>Brochothrix</taxon>
    </lineage>
</organism>
<name>A0A2X0QQ76_BROTH</name>
<dbReference type="AlphaFoldDB" id="A0A2X0QQ76"/>
<dbReference type="Proteomes" id="UP000270190">
    <property type="component" value="Unassembled WGS sequence"/>
</dbReference>
<protein>
    <submittedName>
        <fullName evidence="1">Uncharacterized protein</fullName>
    </submittedName>
</protein>
<accession>A0A2X0QQ76</accession>
<sequence>MKQNYNISFIYKARFFFKDILIRKKINKKASKTLAFKSHFI</sequence>
<evidence type="ECO:0000313" key="2">
    <source>
        <dbReference type="Proteomes" id="UP000270190"/>
    </source>
</evidence>
<evidence type="ECO:0000313" key="1">
    <source>
        <dbReference type="EMBL" id="SPP30845.1"/>
    </source>
</evidence>
<gene>
    <name evidence="1" type="ORF">BTBSAS_90059</name>
</gene>
<dbReference type="EMBL" id="OUNC01000083">
    <property type="protein sequence ID" value="SPP30845.1"/>
    <property type="molecule type" value="Genomic_DNA"/>
</dbReference>